<dbReference type="InterPro" id="IPR000212">
    <property type="entry name" value="DNA_helicase_UvrD/REP"/>
</dbReference>
<evidence type="ECO:0000313" key="2">
    <source>
        <dbReference type="Proteomes" id="UP000419138"/>
    </source>
</evidence>
<dbReference type="GO" id="GO:0000725">
    <property type="term" value="P:recombinational repair"/>
    <property type="evidence" value="ECO:0007669"/>
    <property type="project" value="TreeGrafter"/>
</dbReference>
<name>A0A646KI19_STRJU</name>
<dbReference type="GO" id="GO:0043138">
    <property type="term" value="F:3'-5' DNA helicase activity"/>
    <property type="evidence" value="ECO:0007669"/>
    <property type="project" value="TreeGrafter"/>
</dbReference>
<dbReference type="GO" id="GO:0003677">
    <property type="term" value="F:DNA binding"/>
    <property type="evidence" value="ECO:0007669"/>
    <property type="project" value="InterPro"/>
</dbReference>
<dbReference type="RefSeq" id="WP_153523452.1">
    <property type="nucleotide sequence ID" value="NZ_JBEPDZ010000020.1"/>
</dbReference>
<dbReference type="PANTHER" id="PTHR11070:SF45">
    <property type="entry name" value="DNA 3'-5' HELICASE"/>
    <property type="match status" value="1"/>
</dbReference>
<dbReference type="GO" id="GO:0005524">
    <property type="term" value="F:ATP binding"/>
    <property type="evidence" value="ECO:0007669"/>
    <property type="project" value="InterPro"/>
</dbReference>
<keyword evidence="2" id="KW-1185">Reference proteome</keyword>
<dbReference type="Proteomes" id="UP000419138">
    <property type="component" value="Unassembled WGS sequence"/>
</dbReference>
<dbReference type="PANTHER" id="PTHR11070">
    <property type="entry name" value="UVRD / RECB / PCRA DNA HELICASE FAMILY MEMBER"/>
    <property type="match status" value="1"/>
</dbReference>
<evidence type="ECO:0000313" key="1">
    <source>
        <dbReference type="EMBL" id="MQT01710.1"/>
    </source>
</evidence>
<dbReference type="Gene3D" id="3.40.50.300">
    <property type="entry name" value="P-loop containing nucleotide triphosphate hydrolases"/>
    <property type="match status" value="3"/>
</dbReference>
<gene>
    <name evidence="1" type="ORF">FF041_16280</name>
</gene>
<reference evidence="1 2" key="1">
    <citation type="submission" date="2019-05" db="EMBL/GenBank/DDBJ databases">
        <title>Comparative genomics and metabolomics analyses of clavulanic acid producing Streptomyces species provides insight into specialized metabolism and evolution of beta-lactam biosynthetic gene clusters.</title>
        <authorList>
            <person name="Moore M.A."/>
            <person name="Cruz-Morales P."/>
            <person name="Barona Gomez F."/>
            <person name="Kapil T."/>
        </authorList>
    </citation>
    <scope>NUCLEOTIDE SEQUENCE [LARGE SCALE GENOMIC DNA]</scope>
    <source>
        <strain evidence="1 2">NRRL 5741</strain>
    </source>
</reference>
<dbReference type="GO" id="GO:0005829">
    <property type="term" value="C:cytosol"/>
    <property type="evidence" value="ECO:0007669"/>
    <property type="project" value="TreeGrafter"/>
</dbReference>
<dbReference type="SUPFAM" id="SSF52540">
    <property type="entry name" value="P-loop containing nucleoside triphosphate hydrolases"/>
    <property type="match status" value="1"/>
</dbReference>
<dbReference type="OrthoDB" id="9787585at2"/>
<accession>A0A646KI19</accession>
<comment type="caution">
    <text evidence="1">The sequence shown here is derived from an EMBL/GenBank/DDBJ whole genome shotgun (WGS) entry which is preliminary data.</text>
</comment>
<organism evidence="1 2">
    <name type="scientific">Streptomyces jumonjinensis</name>
    <dbReference type="NCBI Taxonomy" id="1945"/>
    <lineage>
        <taxon>Bacteria</taxon>
        <taxon>Bacillati</taxon>
        <taxon>Actinomycetota</taxon>
        <taxon>Actinomycetes</taxon>
        <taxon>Kitasatosporales</taxon>
        <taxon>Streptomycetaceae</taxon>
        <taxon>Streptomyces</taxon>
    </lineage>
</organism>
<protein>
    <submittedName>
        <fullName evidence="1">AAA family ATPase</fullName>
    </submittedName>
</protein>
<dbReference type="InterPro" id="IPR027417">
    <property type="entry name" value="P-loop_NTPase"/>
</dbReference>
<dbReference type="AlphaFoldDB" id="A0A646KI19"/>
<dbReference type="EMBL" id="VCLA01000136">
    <property type="protein sequence ID" value="MQT01710.1"/>
    <property type="molecule type" value="Genomic_DNA"/>
</dbReference>
<sequence>MTPHVQDAYGSQEAVRLDDELTRERAYVAVCREAMAQRVEDAGQQVIAGEDVSGDGASAEALGRRLRTRARQMAEEPDSPLFFGRLDFDDTPAAGDHRRQRYYVGRRRVSEHPAAPPLVIDWRAPVSRVYYRASALDPRGVAVRRRFGWAPWSQGAPEDLTGLEDERLDRAEAAVRDTASAIVAAEIERPRLGPMRDIVATIQPEQDRLVRSELNESICVQGAPGSGKTAVGLHRAAYLLYSFPERLRRGGLLIIGPNRTFLRYIAEVLPSLGEIDVAQLTVADVVARHPVRSADGDRAAELKHGARMATVLERALYARVRRPTESIAVPDGSYRWRVDAGELARVIDEVRRQGAPYAVGREHVRGRVAALVQRQAERRAGPRNATWARRIGRSRPVAAFLDAAWPTARPEEVVASLLSDAGALAHAAQSVFDADEQAALVWSRPPRSEKSALWSAEDMLLLDEVAGLIERSEGYGHVVVDEAQDLSPMQCRAIARRSRFGSVTVLGDLAQATVPWAARTWPEQLAHLGRAQAAVVSLTTGFRVPAAVMELANRLMTALDVDVPPARSLRHDGEVTVRQVTDTAEGTVAAVREALGREGSVAVITADAGLDRTAQALRAAGIGTATVDGVGTAARVTVLPATLVKGLEYDHVVVVEPAAIVESEPRGLHRLYVVVTRAVSRLHVVHARPLPEPLDGWPLAAGRSRLTADG</sequence>
<proteinExistence type="predicted"/>